<evidence type="ECO:0000313" key="1">
    <source>
        <dbReference type="EMBL" id="EZG43852.1"/>
    </source>
</evidence>
<dbReference type="GeneID" id="22915466"/>
<comment type="caution">
    <text evidence="1">The sequence shown here is derived from an EMBL/GenBank/DDBJ whole genome shotgun (WGS) entry which is preliminary data.</text>
</comment>
<name>A0A023AYV4_GRENI</name>
<reference evidence="1" key="1">
    <citation type="submission" date="2013-12" db="EMBL/GenBank/DDBJ databases">
        <authorList>
            <person name="Omoto C.K."/>
            <person name="Sibley D."/>
            <person name="Venepally P."/>
            <person name="Hadjithomas M."/>
            <person name="Karamycheva S."/>
            <person name="Brunk B."/>
            <person name="Roos D."/>
            <person name="Caler E."/>
            <person name="Lorenzi H."/>
        </authorList>
    </citation>
    <scope>NUCLEOTIDE SEQUENCE</scope>
</reference>
<dbReference type="VEuPathDB" id="CryptoDB:GNI_157340"/>
<gene>
    <name evidence="1" type="ORF">GNI_157340</name>
</gene>
<dbReference type="EMBL" id="AFNH02001172">
    <property type="protein sequence ID" value="EZG43852.1"/>
    <property type="molecule type" value="Genomic_DNA"/>
</dbReference>
<keyword evidence="2" id="KW-1185">Reference proteome</keyword>
<organism evidence="1 2">
    <name type="scientific">Gregarina niphandrodes</name>
    <name type="common">Septate eugregarine</name>
    <dbReference type="NCBI Taxonomy" id="110365"/>
    <lineage>
        <taxon>Eukaryota</taxon>
        <taxon>Sar</taxon>
        <taxon>Alveolata</taxon>
        <taxon>Apicomplexa</taxon>
        <taxon>Conoidasida</taxon>
        <taxon>Gregarinasina</taxon>
        <taxon>Eugregarinorida</taxon>
        <taxon>Gregarinidae</taxon>
        <taxon>Gregarina</taxon>
    </lineage>
</organism>
<proteinExistence type="predicted"/>
<accession>A0A023AYV4</accession>
<dbReference type="RefSeq" id="XP_011132973.1">
    <property type="nucleotide sequence ID" value="XM_011134671.1"/>
</dbReference>
<dbReference type="AlphaFoldDB" id="A0A023AYV4"/>
<sequence length="81" mass="8941">MKKGYLERVKEWIAACLNPELDAPADPGEAAFLNAKNVQGKSLTTETIGFAWYEDAERHRLRVLESLKDAAAASSCHTVHV</sequence>
<protein>
    <submittedName>
        <fullName evidence="1">Uncharacterized protein</fullName>
    </submittedName>
</protein>
<dbReference type="Proteomes" id="UP000019763">
    <property type="component" value="Unassembled WGS sequence"/>
</dbReference>
<evidence type="ECO:0000313" key="2">
    <source>
        <dbReference type="Proteomes" id="UP000019763"/>
    </source>
</evidence>